<keyword evidence="2 8" id="KW-0963">Cytoplasm</keyword>
<comment type="caution">
    <text evidence="10">The sequence shown here is derived from an EMBL/GenBank/DDBJ whole genome shotgun (WGS) entry which is preliminary data.</text>
</comment>
<dbReference type="GO" id="GO:0000428">
    <property type="term" value="C:DNA-directed RNA polymerase complex"/>
    <property type="evidence" value="ECO:0007669"/>
    <property type="project" value="UniProtKB-KW"/>
</dbReference>
<dbReference type="InterPro" id="IPR045867">
    <property type="entry name" value="DNA-dir_RpoC_beta_prime"/>
</dbReference>
<evidence type="ECO:0000256" key="1">
    <source>
        <dbReference type="ARBA" id="ARBA00022478"/>
    </source>
</evidence>
<evidence type="ECO:0000256" key="5">
    <source>
        <dbReference type="ARBA" id="ARBA00023125"/>
    </source>
</evidence>
<dbReference type="Proteomes" id="UP000011669">
    <property type="component" value="Unassembled WGS sequence"/>
</dbReference>
<dbReference type="OrthoDB" id="372142at2157"/>
<evidence type="ECO:0000259" key="9">
    <source>
        <dbReference type="Pfam" id="PF04998"/>
    </source>
</evidence>
<organism evidence="10 11">
    <name type="scientific">Halococcus saccharolyticus DSM 5350</name>
    <dbReference type="NCBI Taxonomy" id="1227455"/>
    <lineage>
        <taxon>Archaea</taxon>
        <taxon>Methanobacteriati</taxon>
        <taxon>Methanobacteriota</taxon>
        <taxon>Stenosarchaea group</taxon>
        <taxon>Halobacteria</taxon>
        <taxon>Halobacteriales</taxon>
        <taxon>Halococcaceae</taxon>
        <taxon>Halococcus</taxon>
    </lineage>
</organism>
<keyword evidence="11" id="KW-1185">Reference proteome</keyword>
<dbReference type="InParanoid" id="M0MFA5"/>
<evidence type="ECO:0000256" key="6">
    <source>
        <dbReference type="ARBA" id="ARBA00023163"/>
    </source>
</evidence>
<evidence type="ECO:0000256" key="4">
    <source>
        <dbReference type="ARBA" id="ARBA00022695"/>
    </source>
</evidence>
<dbReference type="EC" id="2.7.7.6" evidence="8"/>
<evidence type="ECO:0000256" key="3">
    <source>
        <dbReference type="ARBA" id="ARBA00022679"/>
    </source>
</evidence>
<feature type="domain" description="RNA polymerase Rpb1" evidence="9">
    <location>
        <begin position="52"/>
        <end position="331"/>
    </location>
</feature>
<dbReference type="InterPro" id="IPR012757">
    <property type="entry name" value="RPO1C"/>
</dbReference>
<dbReference type="NCBIfam" id="TIGR02389">
    <property type="entry name" value="RNA_pol_rpoA2"/>
    <property type="match status" value="1"/>
</dbReference>
<comment type="similarity">
    <text evidence="8">Belongs to the RNA polymerase beta' chain family.</text>
</comment>
<dbReference type="PANTHER" id="PTHR19376">
    <property type="entry name" value="DNA-DIRECTED RNA POLYMERASE"/>
    <property type="match status" value="1"/>
</dbReference>
<dbReference type="PATRIC" id="fig|1227455.4.peg.3136"/>
<comment type="subunit">
    <text evidence="8">Part of the RNA polymerase complex.</text>
</comment>
<dbReference type="SUPFAM" id="SSF64484">
    <property type="entry name" value="beta and beta-prime subunits of DNA dependent RNA-polymerase"/>
    <property type="match status" value="1"/>
</dbReference>
<sequence length="397" mass="43039">MTEITSGIESTVEGTDLPKRLKDEVYATIEDREVTAEEAGEIAAAVEERYLDTRVDPLDPVGTVSAQSIGEPGTQMTMNTFHYAGVAEIDVTQGLPRLIELVDARKTPDTPMMTVHLDGEYATDREKAHEVVWAIEATRILALGDVSTNVADMLVQIDLNEQTLEERMITPEEVAEIIEDSLGVDVVQSGTTVEFGPDQPSYRDLLQLVEELREIVFKGIDEVSRVVIRKEELDEGEEFVLYTEGSAFGDVLDIEGVDASRTTCNNIHEIHRNLGVEAARETIIEETMDTLEEQGLGNVNIRHLMLVADIMTTEGTIESIGRHGISGSKDSVLARAAFEVTVNHLLDAAVHGEIDDLNGVTENVIVGKPIKLGTGDVNLRMGGASGGAGGADDSRAD</sequence>
<keyword evidence="1 8" id="KW-0240">DNA-directed RNA polymerase</keyword>
<dbReference type="GO" id="GO:0005737">
    <property type="term" value="C:cytoplasm"/>
    <property type="evidence" value="ECO:0007669"/>
    <property type="project" value="UniProtKB-SubCell"/>
</dbReference>
<comment type="subcellular location">
    <subcellularLocation>
        <location evidence="8">Cytoplasm</location>
    </subcellularLocation>
</comment>
<dbReference type="CDD" id="cd06528">
    <property type="entry name" value="RNAP_A"/>
    <property type="match status" value="1"/>
</dbReference>
<dbReference type="HAMAP" id="MF_00411">
    <property type="entry name" value="RNApol_arch_Rpo1C"/>
    <property type="match status" value="1"/>
</dbReference>
<dbReference type="GO" id="GO:0003899">
    <property type="term" value="F:DNA-directed RNA polymerase activity"/>
    <property type="evidence" value="ECO:0007669"/>
    <property type="project" value="UniProtKB-UniRule"/>
</dbReference>
<dbReference type="GO" id="GO:0003677">
    <property type="term" value="F:DNA binding"/>
    <property type="evidence" value="ECO:0007669"/>
    <property type="project" value="UniProtKB-UniRule"/>
</dbReference>
<proteinExistence type="inferred from homology"/>
<evidence type="ECO:0000256" key="2">
    <source>
        <dbReference type="ARBA" id="ARBA00022490"/>
    </source>
</evidence>
<evidence type="ECO:0000256" key="7">
    <source>
        <dbReference type="ARBA" id="ARBA00048552"/>
    </source>
</evidence>
<protein>
    <recommendedName>
        <fullName evidence="8">DNA-directed RNA polymerase subunit Rpo1C</fullName>
        <ecNumber evidence="8">2.7.7.6</ecNumber>
    </recommendedName>
    <alternativeName>
        <fullName evidence="8">DNA-directed RNA polymerase subunit A''</fullName>
    </alternativeName>
</protein>
<dbReference type="EMBL" id="AOMD01000030">
    <property type="protein sequence ID" value="EMA43379.1"/>
    <property type="molecule type" value="Genomic_DNA"/>
</dbReference>
<evidence type="ECO:0000313" key="11">
    <source>
        <dbReference type="Proteomes" id="UP000011669"/>
    </source>
</evidence>
<keyword evidence="4 8" id="KW-0548">Nucleotidyltransferase</keyword>
<dbReference type="STRING" id="1227455.C449_15412"/>
<dbReference type="Pfam" id="PF04998">
    <property type="entry name" value="RNA_pol_Rpb1_5"/>
    <property type="match status" value="1"/>
</dbReference>
<dbReference type="AlphaFoldDB" id="M0MFA5"/>
<accession>M0MFA5</accession>
<keyword evidence="6 8" id="KW-0804">Transcription</keyword>
<keyword evidence="5 8" id="KW-0238">DNA-binding</keyword>
<name>M0MFA5_9EURY</name>
<comment type="catalytic activity">
    <reaction evidence="7 8">
        <text>RNA(n) + a ribonucleoside 5'-triphosphate = RNA(n+1) + diphosphate</text>
        <dbReference type="Rhea" id="RHEA:21248"/>
        <dbReference type="Rhea" id="RHEA-COMP:14527"/>
        <dbReference type="Rhea" id="RHEA-COMP:17342"/>
        <dbReference type="ChEBI" id="CHEBI:33019"/>
        <dbReference type="ChEBI" id="CHEBI:61557"/>
        <dbReference type="ChEBI" id="CHEBI:140395"/>
        <dbReference type="EC" id="2.7.7.6"/>
    </reaction>
</comment>
<comment type="function">
    <text evidence="8">DNA-dependent RNA polymerase (RNAP) catalyzes the transcription of DNA into RNA using the four ribonucleoside triphosphates as substrates. Forms part of the jaw domain.</text>
</comment>
<evidence type="ECO:0000313" key="10">
    <source>
        <dbReference type="EMBL" id="EMA43379.1"/>
    </source>
</evidence>
<dbReference type="PANTHER" id="PTHR19376:SF32">
    <property type="entry name" value="DNA-DIRECTED RNA POLYMERASE III SUBUNIT RPC1"/>
    <property type="match status" value="1"/>
</dbReference>
<gene>
    <name evidence="8" type="primary">rpo1C</name>
    <name evidence="8" type="synonym">rpoA2</name>
    <name evidence="10" type="ORF">C449_15412</name>
</gene>
<keyword evidence="3 8" id="KW-0808">Transferase</keyword>
<reference evidence="10 11" key="1">
    <citation type="journal article" date="2014" name="PLoS Genet.">
        <title>Phylogenetically driven sequencing of extremely halophilic archaea reveals strategies for static and dynamic osmo-response.</title>
        <authorList>
            <person name="Becker E.A."/>
            <person name="Seitzer P.M."/>
            <person name="Tritt A."/>
            <person name="Larsen D."/>
            <person name="Krusor M."/>
            <person name="Yao A.I."/>
            <person name="Wu D."/>
            <person name="Madern D."/>
            <person name="Eisen J.A."/>
            <person name="Darling A.E."/>
            <person name="Facciotti M.T."/>
        </authorList>
    </citation>
    <scope>NUCLEOTIDE SEQUENCE [LARGE SCALE GENOMIC DNA]</scope>
    <source>
        <strain evidence="10 11">DSM 5350</strain>
    </source>
</reference>
<dbReference type="Gene3D" id="1.10.150.390">
    <property type="match status" value="1"/>
</dbReference>
<dbReference type="InterPro" id="IPR007081">
    <property type="entry name" value="RNA_pol_Rpb1_5"/>
</dbReference>
<dbReference type="GO" id="GO:0006351">
    <property type="term" value="P:DNA-templated transcription"/>
    <property type="evidence" value="ECO:0007669"/>
    <property type="project" value="UniProtKB-UniRule"/>
</dbReference>
<evidence type="ECO:0000256" key="8">
    <source>
        <dbReference type="HAMAP-Rule" id="MF_00411"/>
    </source>
</evidence>
<dbReference type="RefSeq" id="WP_006078939.1">
    <property type="nucleotide sequence ID" value="NZ_AOMD01000030.1"/>
</dbReference>